<dbReference type="EMBL" id="JADBJN010000003">
    <property type="protein sequence ID" value="KAG5669893.1"/>
    <property type="molecule type" value="Genomic_DNA"/>
</dbReference>
<dbReference type="AlphaFoldDB" id="A0A9J6BJA6"/>
<feature type="signal peptide" evidence="2">
    <location>
        <begin position="1"/>
        <end position="25"/>
    </location>
</feature>
<evidence type="ECO:0000313" key="4">
    <source>
        <dbReference type="Proteomes" id="UP001107558"/>
    </source>
</evidence>
<reference evidence="3" key="1">
    <citation type="submission" date="2021-03" db="EMBL/GenBank/DDBJ databases">
        <title>Chromosome level genome of the anhydrobiotic midge Polypedilum vanderplanki.</title>
        <authorList>
            <person name="Yoshida Y."/>
            <person name="Kikawada T."/>
            <person name="Gusev O."/>
        </authorList>
    </citation>
    <scope>NUCLEOTIDE SEQUENCE</scope>
    <source>
        <strain evidence="3">NIAS01</strain>
        <tissue evidence="3">Whole body or cell culture</tissue>
    </source>
</reference>
<dbReference type="OrthoDB" id="7799670at2759"/>
<name>A0A9J6BJA6_POLVA</name>
<evidence type="ECO:0000256" key="2">
    <source>
        <dbReference type="SAM" id="SignalP"/>
    </source>
</evidence>
<keyword evidence="4" id="KW-1185">Reference proteome</keyword>
<comment type="caution">
    <text evidence="3">The sequence shown here is derived from an EMBL/GenBank/DDBJ whole genome shotgun (WGS) entry which is preliminary data.</text>
</comment>
<feature type="region of interest" description="Disordered" evidence="1">
    <location>
        <begin position="27"/>
        <end position="55"/>
    </location>
</feature>
<feature type="compositionally biased region" description="Gly residues" evidence="1">
    <location>
        <begin position="28"/>
        <end position="39"/>
    </location>
</feature>
<accession>A0A9J6BJA6</accession>
<evidence type="ECO:0000256" key="1">
    <source>
        <dbReference type="SAM" id="MobiDB-lite"/>
    </source>
</evidence>
<evidence type="ECO:0000313" key="3">
    <source>
        <dbReference type="EMBL" id="KAG5669893.1"/>
    </source>
</evidence>
<proteinExistence type="predicted"/>
<gene>
    <name evidence="3" type="ORF">PVAND_000184</name>
</gene>
<keyword evidence="2" id="KW-0732">Signal</keyword>
<feature type="chain" id="PRO_5039923755" evidence="2">
    <location>
        <begin position="26"/>
        <end position="524"/>
    </location>
</feature>
<sequence>MKLKTKIAFFCGILILFGLLNVSEAKGGRGGGRGRGSRYGGKSSWSGGSWSSPSHSYSSSYSTSNSYTSGSYNSHLSSPGNYFDNGNKVNLGYGKTFGSSGLGSNTYIANNYYKKHQHSSGSDFLTNSLFYSAGMKDGKYYSNDYHRFWNENQDRKWRATTKGPYFANKVPSENEKILPASAVIGAAAAFGLASLLPLNVPANKPLMYCGNTDLMQSQIRIENGFIYKCKNDTFEVKCSRNSQNLFNSTNFDSVKNSTITFNENLNVTDNENVEENDNNSLSCERKVITCDEEKQNDEGIYCKNRTLYSAQEIYCNSTSILKSSKSNKTIEVLNCYKGNLPENQASFIPTTTTSTEASITTTTEKSLSIGAQMHIFMLKLLGEYEVLEKNKNPEKIESTTEIPKVEPQWIPKALEILPEITTESTTTTTTPEPPFEWKMKIPAWIRGGGSDYIYEDPGPGVLSLHYEIEKMQRQFRLTTTHSPWGLVKVYLTTTTEKNLITTTESSTTTIEEYSNSDEFYDFDN</sequence>
<protein>
    <submittedName>
        <fullName evidence="3">Uncharacterized protein</fullName>
    </submittedName>
</protein>
<organism evidence="3 4">
    <name type="scientific">Polypedilum vanderplanki</name>
    <name type="common">Sleeping chironomid midge</name>
    <dbReference type="NCBI Taxonomy" id="319348"/>
    <lineage>
        <taxon>Eukaryota</taxon>
        <taxon>Metazoa</taxon>
        <taxon>Ecdysozoa</taxon>
        <taxon>Arthropoda</taxon>
        <taxon>Hexapoda</taxon>
        <taxon>Insecta</taxon>
        <taxon>Pterygota</taxon>
        <taxon>Neoptera</taxon>
        <taxon>Endopterygota</taxon>
        <taxon>Diptera</taxon>
        <taxon>Nematocera</taxon>
        <taxon>Chironomoidea</taxon>
        <taxon>Chironomidae</taxon>
        <taxon>Chironominae</taxon>
        <taxon>Polypedilum</taxon>
        <taxon>Polypedilum</taxon>
    </lineage>
</organism>
<feature type="compositionally biased region" description="Low complexity" evidence="1">
    <location>
        <begin position="40"/>
        <end position="55"/>
    </location>
</feature>
<dbReference type="Proteomes" id="UP001107558">
    <property type="component" value="Chromosome 3"/>
</dbReference>